<reference evidence="1 2" key="1">
    <citation type="journal article" date="2012" name="Microbes Environ.">
        <title>Complete genome sequence of Bradyrhizobium sp. S23321: insights into symbiosis evolution in soil oligotrophs.</title>
        <authorList>
            <person name="Okubo T."/>
            <person name="Tsukui T."/>
            <person name="Maita H."/>
            <person name="Okamoto S."/>
            <person name="Oshima K."/>
            <person name="Fujisawa T."/>
            <person name="Saito A."/>
            <person name="Futamata H."/>
            <person name="Hattori R."/>
            <person name="Shimomura Y."/>
            <person name="Haruta S."/>
            <person name="Morimoto S."/>
            <person name="Wang Y."/>
            <person name="Sakai Y."/>
            <person name="Hattori M."/>
            <person name="Aizawa S."/>
            <person name="Nagashima K.V.P."/>
            <person name="Masuda S."/>
            <person name="Hattori T."/>
            <person name="Yamashita A."/>
            <person name="Bao Z."/>
            <person name="Hayatsu M."/>
            <person name="Kajiya-Kanegae H."/>
            <person name="Yoshinaga I."/>
            <person name="Sakamoto K."/>
            <person name="Toyota K."/>
            <person name="Nakao M."/>
            <person name="Kohara M."/>
            <person name="Anda M."/>
            <person name="Niwa R."/>
            <person name="Jung-Hwan P."/>
            <person name="Sameshima-Saito R."/>
            <person name="Tokuda S."/>
            <person name="Yamamoto S."/>
            <person name="Yamamoto S."/>
            <person name="Yokoyama T."/>
            <person name="Akutsu T."/>
            <person name="Nakamura Y."/>
            <person name="Nakahira-Yanaka Y."/>
            <person name="Takada Hoshino Y."/>
            <person name="Hirakawa H."/>
            <person name="Mitsui H."/>
            <person name="Terasawa K."/>
            <person name="Itakura M."/>
            <person name="Sato S."/>
            <person name="Ikeda-Ohtsubo W."/>
            <person name="Sakakura N."/>
            <person name="Kaminuma E."/>
            <person name="Minamisawa K."/>
        </authorList>
    </citation>
    <scope>NUCLEOTIDE SEQUENCE [LARGE SCALE GENOMIC DNA]</scope>
    <source>
        <strain evidence="1 2">S23321</strain>
    </source>
</reference>
<dbReference type="KEGG" id="brs:S23_05420"/>
<dbReference type="SUPFAM" id="SSF51713">
    <property type="entry name" value="tRNA-guanine transglycosylase"/>
    <property type="match status" value="1"/>
</dbReference>
<organism evidence="1 2">
    <name type="scientific">Bradyrhizobium cosmicum</name>
    <dbReference type="NCBI Taxonomy" id="1404864"/>
    <lineage>
        <taxon>Bacteria</taxon>
        <taxon>Pseudomonadati</taxon>
        <taxon>Pseudomonadota</taxon>
        <taxon>Alphaproteobacteria</taxon>
        <taxon>Hyphomicrobiales</taxon>
        <taxon>Nitrobacteraceae</taxon>
        <taxon>Bradyrhizobium</taxon>
    </lineage>
</organism>
<proteinExistence type="predicted"/>
<dbReference type="InterPro" id="IPR036511">
    <property type="entry name" value="TGT-like_sf"/>
</dbReference>
<gene>
    <name evidence="1" type="ORF">S23_05420</name>
</gene>
<sequence>MKFIYADSLDFVDPRYDFLADRSPTNREPQWDDEYPHEILGYAPYSGLLVSHAIVMRGKYTLPQAMRFRLVGAREFLRFTEKKFPGTWVIGDSGAFSYHRDPEPPISVEDMTEFYGEAGFTHGCSVDHVIFEFDESVVGMAGGTEESRRRFEITIENARQFLASTKTLGPGFTPMGVVQGWSPDSMGRAAQKLEAMGYTYLALGGMAPLKSDAIHRCLDAIRGQIKPTTRIHVLGFAKADNIFEFQRHNITSFDTTSPLLRAFKDQKSNYYLPAGDEKLKYFTAIRIPQALENLTLGRLVKSGRITQEELLALEREALDTLRRFDRGQADIEGTLDAVTRYSEVLLMSPHADDASASEKKLLDIRSRYRQTLESKPWKDCRCAICREISIEVIIFRSSNRNKRRGIHNLHVFYNHVKGLEKADNYDKQASLFCS</sequence>
<keyword evidence="2" id="KW-1185">Reference proteome</keyword>
<dbReference type="AlphaFoldDB" id="A0AAI8Q9S1"/>
<dbReference type="Gene3D" id="3.20.20.105">
    <property type="entry name" value="Queuine tRNA-ribosyltransferase-like"/>
    <property type="match status" value="1"/>
</dbReference>
<evidence type="ECO:0000313" key="1">
    <source>
        <dbReference type="EMBL" id="BAL73763.1"/>
    </source>
</evidence>
<evidence type="ECO:0008006" key="3">
    <source>
        <dbReference type="Google" id="ProtNLM"/>
    </source>
</evidence>
<name>A0AAI8Q9S1_9BRAD</name>
<dbReference type="NCBIfam" id="NF041059">
    <property type="entry name" value="DpdA"/>
    <property type="match status" value="1"/>
</dbReference>
<dbReference type="Proteomes" id="UP000007886">
    <property type="component" value="Chromosome"/>
</dbReference>
<dbReference type="RefSeq" id="WP_014439173.1">
    <property type="nucleotide sequence ID" value="NC_017082.1"/>
</dbReference>
<dbReference type="InterPro" id="IPR053537">
    <property type="entry name" value="DNA-guanine_TGase"/>
</dbReference>
<evidence type="ECO:0000313" key="2">
    <source>
        <dbReference type="Proteomes" id="UP000007886"/>
    </source>
</evidence>
<accession>A0AAI8Q9S1</accession>
<protein>
    <recommendedName>
        <fullName evidence="3">Queuine/other tRNA-ribosyltransferase</fullName>
    </recommendedName>
</protein>
<dbReference type="EMBL" id="AP012279">
    <property type="protein sequence ID" value="BAL73763.1"/>
    <property type="molecule type" value="Genomic_DNA"/>
</dbReference>
<dbReference type="GO" id="GO:0006400">
    <property type="term" value="P:tRNA modification"/>
    <property type="evidence" value="ECO:0007669"/>
    <property type="project" value="InterPro"/>
</dbReference>